<dbReference type="Proteomes" id="UP000886740">
    <property type="component" value="Unassembled WGS sequence"/>
</dbReference>
<gene>
    <name evidence="2" type="ORF">H9977_01545</name>
</gene>
<feature type="compositionally biased region" description="Low complexity" evidence="1">
    <location>
        <begin position="259"/>
        <end position="268"/>
    </location>
</feature>
<feature type="compositionally biased region" description="Gly residues" evidence="1">
    <location>
        <begin position="269"/>
        <end position="278"/>
    </location>
</feature>
<evidence type="ECO:0000256" key="1">
    <source>
        <dbReference type="SAM" id="MobiDB-lite"/>
    </source>
</evidence>
<name>A0A9D1X6D4_9BACT</name>
<dbReference type="AlphaFoldDB" id="A0A9D1X6D4"/>
<accession>A0A9D1X6D4</accession>
<proteinExistence type="predicted"/>
<feature type="region of interest" description="Disordered" evidence="1">
    <location>
        <begin position="238"/>
        <end position="278"/>
    </location>
</feature>
<dbReference type="Pfam" id="PF19775">
    <property type="entry name" value="DUF6261"/>
    <property type="match status" value="1"/>
</dbReference>
<reference evidence="2" key="2">
    <citation type="submission" date="2021-04" db="EMBL/GenBank/DDBJ databases">
        <authorList>
            <person name="Gilroy R."/>
        </authorList>
    </citation>
    <scope>NUCLEOTIDE SEQUENCE</scope>
    <source>
        <strain evidence="2">ChiGjej6B6-14162</strain>
    </source>
</reference>
<evidence type="ECO:0000313" key="3">
    <source>
        <dbReference type="Proteomes" id="UP000886740"/>
    </source>
</evidence>
<dbReference type="InterPro" id="IPR046228">
    <property type="entry name" value="DUF6261"/>
</dbReference>
<comment type="caution">
    <text evidence="2">The sequence shown here is derived from an EMBL/GenBank/DDBJ whole genome shotgun (WGS) entry which is preliminary data.</text>
</comment>
<dbReference type="EMBL" id="DXEL01000015">
    <property type="protein sequence ID" value="HIX73727.1"/>
    <property type="molecule type" value="Genomic_DNA"/>
</dbReference>
<organism evidence="2 3">
    <name type="scientific">Candidatus Parabacteroides intestinipullorum</name>
    <dbReference type="NCBI Taxonomy" id="2838723"/>
    <lineage>
        <taxon>Bacteria</taxon>
        <taxon>Pseudomonadati</taxon>
        <taxon>Bacteroidota</taxon>
        <taxon>Bacteroidia</taxon>
        <taxon>Bacteroidales</taxon>
        <taxon>Tannerellaceae</taxon>
        <taxon>Parabacteroides</taxon>
    </lineage>
</organism>
<reference evidence="2" key="1">
    <citation type="journal article" date="2021" name="PeerJ">
        <title>Extensive microbial diversity within the chicken gut microbiome revealed by metagenomics and culture.</title>
        <authorList>
            <person name="Gilroy R."/>
            <person name="Ravi A."/>
            <person name="Getino M."/>
            <person name="Pursley I."/>
            <person name="Horton D.L."/>
            <person name="Alikhan N.F."/>
            <person name="Baker D."/>
            <person name="Gharbi K."/>
            <person name="Hall N."/>
            <person name="Watson M."/>
            <person name="Adriaenssens E.M."/>
            <person name="Foster-Nyarko E."/>
            <person name="Jarju S."/>
            <person name="Secka A."/>
            <person name="Antonio M."/>
            <person name="Oren A."/>
            <person name="Chaudhuri R.R."/>
            <person name="La Ragione R."/>
            <person name="Hildebrand F."/>
            <person name="Pallen M.J."/>
        </authorList>
    </citation>
    <scope>NUCLEOTIDE SEQUENCE</scope>
    <source>
        <strain evidence="2">ChiGjej6B6-14162</strain>
    </source>
</reference>
<sequence>MTTWVAYLGSKLPVGSHNAYHREIVDEIVKATPEVLHIETLFASYQEAVELEQALIKQVAGSAYTTTVTDANERCDLWLRVFFEAQKAFMIAPAGSETLKHAEALKPIVGTYDGIHRHEQSRQVTETNGLLTAVATGEEVVAAVEALGLKPVFDQLRIENDRLEAAIRARNLEDADLLKAHGGLTASDQRKVVDNLYQQVVAHVNAYAIVEPSEAIENFIIEATATADYYANIAARDNGAKKPDLDPDPGTTDPEDPGTTEPTDPTEPGGEGGTPGGV</sequence>
<evidence type="ECO:0000313" key="2">
    <source>
        <dbReference type="EMBL" id="HIX73727.1"/>
    </source>
</evidence>
<protein>
    <submittedName>
        <fullName evidence="2">Uncharacterized protein</fullName>
    </submittedName>
</protein>